<evidence type="ECO:0000313" key="4">
    <source>
        <dbReference type="EMBL" id="ALE02477.1"/>
    </source>
</evidence>
<dbReference type="InterPro" id="IPR003786">
    <property type="entry name" value="FdhD"/>
</dbReference>
<evidence type="ECO:0000256" key="3">
    <source>
        <dbReference type="HAMAP-Rule" id="MF_00187"/>
    </source>
</evidence>
<dbReference type="KEGG" id="tsn:W908_08065"/>
<protein>
    <recommendedName>
        <fullName evidence="3">Sulfur carrier protein FdhD</fullName>
    </recommendedName>
</protein>
<dbReference type="OrthoDB" id="3197277at2"/>
<dbReference type="GO" id="GO:0006777">
    <property type="term" value="P:Mo-molybdopterin cofactor biosynthetic process"/>
    <property type="evidence" value="ECO:0007669"/>
    <property type="project" value="UniProtKB-UniRule"/>
</dbReference>
<dbReference type="GO" id="GO:0097163">
    <property type="term" value="F:sulfur carrier activity"/>
    <property type="evidence" value="ECO:0007669"/>
    <property type="project" value="UniProtKB-UniRule"/>
</dbReference>
<dbReference type="InterPro" id="IPR016193">
    <property type="entry name" value="Cytidine_deaminase-like"/>
</dbReference>
<dbReference type="GO" id="GO:0005737">
    <property type="term" value="C:cytoplasm"/>
    <property type="evidence" value="ECO:0007669"/>
    <property type="project" value="UniProtKB-SubCell"/>
</dbReference>
<organism evidence="4 5">
    <name type="scientific">Candidatus Pseudothioglobus singularis PS1</name>
    <dbReference type="NCBI Taxonomy" id="1125411"/>
    <lineage>
        <taxon>Bacteria</taxon>
        <taxon>Pseudomonadati</taxon>
        <taxon>Pseudomonadota</taxon>
        <taxon>Gammaproteobacteria</taxon>
        <taxon>Candidatus Pseudothioglobaceae</taxon>
        <taxon>Candidatus Pseudothioglobus</taxon>
    </lineage>
</organism>
<evidence type="ECO:0000256" key="2">
    <source>
        <dbReference type="ARBA" id="ARBA00023150"/>
    </source>
</evidence>
<accession>A0A0M4LHW0</accession>
<dbReference type="EMBL" id="CP006911">
    <property type="protein sequence ID" value="ALE02477.1"/>
    <property type="molecule type" value="Genomic_DNA"/>
</dbReference>
<evidence type="ECO:0000256" key="1">
    <source>
        <dbReference type="ARBA" id="ARBA00022490"/>
    </source>
</evidence>
<dbReference type="HAMAP" id="MF_00187">
    <property type="entry name" value="FdhD"/>
    <property type="match status" value="1"/>
</dbReference>
<sequence length="286" mass="31265">MKDVGSVDYEIHRVEGLTRGISADCIAIEEPLEIIVRYYKGNDWVIEPLMVTMRTPGDDSNLVSGLLFSEGVIQDKSAIDSIKVNAKNKGKYDVDNSLIVTLSKGNKLDLKNLQRHFMVNSSCGVCGKGTLNAIEIAYEPEINKEGPIVSIGLISKLPNILSDKQKQFASTGGVHASALLSDKGEVLHIAEDVGRHNALDKLIGHVRTNEMLKPLEQFVMCSGRLGFDIIQKAVMSGIGMIVGIGAPTSLALDLAEKFDITLIGFIKKNKYNIYTGNWRISENFGE</sequence>
<evidence type="ECO:0000313" key="5">
    <source>
        <dbReference type="Proteomes" id="UP000068905"/>
    </source>
</evidence>
<dbReference type="Proteomes" id="UP000068905">
    <property type="component" value="Chromosome"/>
</dbReference>
<dbReference type="SUPFAM" id="SSF53927">
    <property type="entry name" value="Cytidine deaminase-like"/>
    <property type="match status" value="1"/>
</dbReference>
<dbReference type="Gene3D" id="3.40.140.10">
    <property type="entry name" value="Cytidine Deaminase, domain 2"/>
    <property type="match status" value="1"/>
</dbReference>
<dbReference type="RefSeq" id="WP_053820652.1">
    <property type="nucleotide sequence ID" value="NZ_CP006911.1"/>
</dbReference>
<gene>
    <name evidence="3" type="primary">fdhD</name>
    <name evidence="4" type="ORF">W908_08065</name>
</gene>
<name>A0A0M4LHW0_9GAMM</name>
<dbReference type="PIRSF" id="PIRSF015626">
    <property type="entry name" value="FdhD"/>
    <property type="match status" value="1"/>
</dbReference>
<dbReference type="PATRIC" id="fig|1125411.7.peg.1586"/>
<dbReference type="NCBIfam" id="TIGR00129">
    <property type="entry name" value="fdhD_narQ"/>
    <property type="match status" value="1"/>
</dbReference>
<keyword evidence="5" id="KW-1185">Reference proteome</keyword>
<proteinExistence type="inferred from homology"/>
<dbReference type="Gene3D" id="3.10.20.10">
    <property type="match status" value="1"/>
</dbReference>
<comment type="subcellular location">
    <subcellularLocation>
        <location evidence="3">Cytoplasm</location>
    </subcellularLocation>
</comment>
<dbReference type="AlphaFoldDB" id="A0A0M4LHW0"/>
<dbReference type="STRING" id="1125411.W908_08065"/>
<reference evidence="4 5" key="1">
    <citation type="journal article" date="2015" name="Genome Announc.">
        <title>Genome Sequence of 'Candidatus Thioglobus singularis' Strain PS1, a Mixotroph from the SUP05 Clade of Marine Gammaproteobacteria.</title>
        <authorList>
            <person name="Marshall K.T."/>
            <person name="Morris R.M."/>
        </authorList>
    </citation>
    <scope>NUCLEOTIDE SEQUENCE [LARGE SCALE GENOMIC DNA]</scope>
    <source>
        <strain evidence="4 5">PS1</strain>
    </source>
</reference>
<dbReference type="GO" id="GO:0016783">
    <property type="term" value="F:sulfurtransferase activity"/>
    <property type="evidence" value="ECO:0007669"/>
    <property type="project" value="InterPro"/>
</dbReference>
<feature type="active site" description="Cysteine persulfide intermediate" evidence="3">
    <location>
        <position position="123"/>
    </location>
</feature>
<dbReference type="PANTHER" id="PTHR30592">
    <property type="entry name" value="FORMATE DEHYDROGENASE"/>
    <property type="match status" value="1"/>
</dbReference>
<comment type="function">
    <text evidence="3">Required for formate dehydrogenase (FDH) activity. Acts as a sulfur carrier protein that transfers sulfur from IscS to the molybdenum cofactor prior to its insertion into FDH.</text>
</comment>
<keyword evidence="2 3" id="KW-0501">Molybdenum cofactor biosynthesis</keyword>
<feature type="binding site" evidence="3">
    <location>
        <begin position="265"/>
        <end position="270"/>
    </location>
    <ligand>
        <name>Mo-bis(molybdopterin guanine dinucleotide)</name>
        <dbReference type="ChEBI" id="CHEBI:60539"/>
    </ligand>
</feature>
<dbReference type="Pfam" id="PF02634">
    <property type="entry name" value="FdhD-NarQ"/>
    <property type="match status" value="1"/>
</dbReference>
<comment type="similarity">
    <text evidence="3">Belongs to the FdhD family.</text>
</comment>
<dbReference type="PANTHER" id="PTHR30592:SF1">
    <property type="entry name" value="SULFUR CARRIER PROTEIN FDHD"/>
    <property type="match status" value="1"/>
</dbReference>
<keyword evidence="1 3" id="KW-0963">Cytoplasm</keyword>